<dbReference type="EMBL" id="QJTI01000003">
    <property type="protein sequence ID" value="PYF04379.1"/>
    <property type="molecule type" value="Genomic_DNA"/>
</dbReference>
<reference evidence="12 13" key="1">
    <citation type="submission" date="2018-06" db="EMBL/GenBank/DDBJ databases">
        <title>Genomic Encyclopedia of Archaeal and Bacterial Type Strains, Phase II (KMG-II): from individual species to whole genera.</title>
        <authorList>
            <person name="Goeker M."/>
        </authorList>
    </citation>
    <scope>NUCLEOTIDE SEQUENCE [LARGE SCALE GENOMIC DNA]</scope>
    <source>
        <strain evidence="12 13">JCM 11668</strain>
    </source>
</reference>
<comment type="caution">
    <text evidence="12">The sequence shown here is derived from an EMBL/GenBank/DDBJ whole genome shotgun (WGS) entry which is preliminary data.</text>
</comment>
<gene>
    <name evidence="12" type="ORF">BJ122_10332</name>
</gene>
<organism evidence="12 13">
    <name type="scientific">Rhodopseudomonas faecalis</name>
    <dbReference type="NCBI Taxonomy" id="99655"/>
    <lineage>
        <taxon>Bacteria</taxon>
        <taxon>Pseudomonadati</taxon>
        <taxon>Pseudomonadota</taxon>
        <taxon>Alphaproteobacteria</taxon>
        <taxon>Hyphomicrobiales</taxon>
        <taxon>Nitrobacteraceae</taxon>
        <taxon>Rhodopseudomonas</taxon>
    </lineage>
</organism>
<dbReference type="Proteomes" id="UP000248148">
    <property type="component" value="Unassembled WGS sequence"/>
</dbReference>
<dbReference type="GO" id="GO:0000166">
    <property type="term" value="F:nucleotide binding"/>
    <property type="evidence" value="ECO:0007669"/>
    <property type="project" value="UniProtKB-KW"/>
</dbReference>
<evidence type="ECO:0000256" key="2">
    <source>
        <dbReference type="ARBA" id="ARBA00022598"/>
    </source>
</evidence>
<name>A0A318TXK6_9BRAD</name>
<dbReference type="Pfam" id="PF00501">
    <property type="entry name" value="AMP-binding"/>
    <property type="match status" value="1"/>
</dbReference>
<keyword evidence="2 9" id="KW-0436">Ligase</keyword>
<dbReference type="InterPro" id="IPR028154">
    <property type="entry name" value="AMP-dep_Lig_C"/>
</dbReference>
<dbReference type="InterPro" id="IPR011880">
    <property type="entry name" value="PA_CoA_ligase"/>
</dbReference>
<accession>A0A318TXK6</accession>
<evidence type="ECO:0000259" key="11">
    <source>
        <dbReference type="Pfam" id="PF14535"/>
    </source>
</evidence>
<comment type="subunit">
    <text evidence="1">Monomer.</text>
</comment>
<proteinExistence type="inferred from homology"/>
<dbReference type="GO" id="GO:0047475">
    <property type="term" value="F:phenylacetate-CoA ligase activity"/>
    <property type="evidence" value="ECO:0007669"/>
    <property type="project" value="UniProtKB-EC"/>
</dbReference>
<keyword evidence="3 9" id="KW-0547">Nucleotide-binding</keyword>
<evidence type="ECO:0000256" key="5">
    <source>
        <dbReference type="ARBA" id="ARBA00061566"/>
    </source>
</evidence>
<keyword evidence="13" id="KW-1185">Reference proteome</keyword>
<evidence type="ECO:0000313" key="12">
    <source>
        <dbReference type="EMBL" id="PYF04379.1"/>
    </source>
</evidence>
<evidence type="ECO:0000256" key="4">
    <source>
        <dbReference type="ARBA" id="ARBA00060591"/>
    </source>
</evidence>
<feature type="domain" description="AMP-dependent synthetase/ligase" evidence="10">
    <location>
        <begin position="95"/>
        <end position="299"/>
    </location>
</feature>
<evidence type="ECO:0000259" key="10">
    <source>
        <dbReference type="Pfam" id="PF00501"/>
    </source>
</evidence>
<protein>
    <recommendedName>
        <fullName evidence="7 9">Phenylacetate-coenzyme A ligase</fullName>
        <ecNumber evidence="6 9">6.2.1.30</ecNumber>
    </recommendedName>
    <alternativeName>
        <fullName evidence="8 9">Phenylacetyl-CoA ligase</fullName>
    </alternativeName>
</protein>
<dbReference type="GO" id="GO:0010124">
    <property type="term" value="P:phenylacetate catabolic process"/>
    <property type="evidence" value="ECO:0007669"/>
    <property type="project" value="UniProtKB-UniRule"/>
</dbReference>
<dbReference type="PIRSF" id="PIRSF006444">
    <property type="entry name" value="PaaK"/>
    <property type="match status" value="1"/>
</dbReference>
<comment type="catalytic activity">
    <reaction evidence="9">
        <text>2-phenylacetate + ATP + CoA = phenylacetyl-CoA + AMP + diphosphate</text>
        <dbReference type="Rhea" id="RHEA:20956"/>
        <dbReference type="ChEBI" id="CHEBI:18401"/>
        <dbReference type="ChEBI" id="CHEBI:30616"/>
        <dbReference type="ChEBI" id="CHEBI:33019"/>
        <dbReference type="ChEBI" id="CHEBI:57287"/>
        <dbReference type="ChEBI" id="CHEBI:57390"/>
        <dbReference type="ChEBI" id="CHEBI:456215"/>
        <dbReference type="EC" id="6.2.1.30"/>
    </reaction>
</comment>
<dbReference type="Gene3D" id="3.30.300.30">
    <property type="match status" value="1"/>
</dbReference>
<evidence type="ECO:0000313" key="13">
    <source>
        <dbReference type="Proteomes" id="UP000248148"/>
    </source>
</evidence>
<dbReference type="PANTHER" id="PTHR43439:SF1">
    <property type="entry name" value="PHENYLACETATE-COENZYME A LIGASE"/>
    <property type="match status" value="1"/>
</dbReference>
<evidence type="ECO:0000256" key="6">
    <source>
        <dbReference type="ARBA" id="ARBA00066629"/>
    </source>
</evidence>
<sequence>MGQAQTAARNAPVYMFEPGSETMPRAQIAALQLERLRKTLERAYQCVPHHRAKFDAAGVKPEDLKSLADIVRFPFTVKTDLRDNYPFGMFAVPREKLLRIHASSGTTGKPTVVGYTHNDLNTWSDLMARSMACAGAMPGDIVHNAYGYGLFTGGLGAHYGAERLGATVVPVSGGGTERQVSLLADFGANVLCSTPSYALNIAEVAEKSGTDLRKGALRLGLFGAEPWSNAMRRDLEQRLGIRAIDIYGLSEIMGPGVACECNAEQNGLHGWEDHFLFETIDPETMQPLPVGSVGELVITTLTKEALPMIRYRTRDITRLSHEPCSCGRTHVRIMRVTGRNDDMMIIRGVNVYPSQVESVLVGFPGIAPHYQIVLTRDKALDSMTVEVEMAPGAPMEDSDRMRKAAEVTHHIKSMIGVTCKVVVLAPGEVPRSQGKAVRVKDQRGIAG</sequence>
<feature type="domain" description="AMP-dependent ligase C-terminal" evidence="11">
    <location>
        <begin position="348"/>
        <end position="443"/>
    </location>
</feature>
<dbReference type="Pfam" id="PF14535">
    <property type="entry name" value="AMP-binding_C_2"/>
    <property type="match status" value="1"/>
</dbReference>
<dbReference type="SUPFAM" id="SSF56801">
    <property type="entry name" value="Acetyl-CoA synthetase-like"/>
    <property type="match status" value="1"/>
</dbReference>
<dbReference type="InterPro" id="IPR000873">
    <property type="entry name" value="AMP-dep_synth/lig_dom"/>
</dbReference>
<dbReference type="InterPro" id="IPR051414">
    <property type="entry name" value="Adenylate-forming_Reductase"/>
</dbReference>
<evidence type="ECO:0000256" key="8">
    <source>
        <dbReference type="ARBA" id="ARBA00075111"/>
    </source>
</evidence>
<evidence type="ECO:0000256" key="3">
    <source>
        <dbReference type="ARBA" id="ARBA00022741"/>
    </source>
</evidence>
<comment type="function">
    <text evidence="9">Catalyzes the activation of phenylacetic acid (PA) to phenylacetyl-CoA (PA-CoA).</text>
</comment>
<dbReference type="PANTHER" id="PTHR43439">
    <property type="entry name" value="PHENYLACETATE-COENZYME A LIGASE"/>
    <property type="match status" value="1"/>
</dbReference>
<comment type="similarity">
    <text evidence="5 9">Belongs to the phenylacetyl-CoA ligase family.</text>
</comment>
<dbReference type="AlphaFoldDB" id="A0A318TXK6"/>
<evidence type="ECO:0000256" key="9">
    <source>
        <dbReference type="PIRNR" id="PIRNR006444"/>
    </source>
</evidence>
<dbReference type="EC" id="6.2.1.30" evidence="6 9"/>
<evidence type="ECO:0000256" key="1">
    <source>
        <dbReference type="ARBA" id="ARBA00011245"/>
    </source>
</evidence>
<dbReference type="Gene3D" id="3.40.50.12780">
    <property type="entry name" value="N-terminal domain of ligase-like"/>
    <property type="match status" value="1"/>
</dbReference>
<dbReference type="UniPathway" id="UPA00930"/>
<dbReference type="InterPro" id="IPR042099">
    <property type="entry name" value="ANL_N_sf"/>
</dbReference>
<dbReference type="FunFam" id="3.40.50.12780:FF:000016">
    <property type="entry name" value="Phenylacetate-coenzyme A ligase"/>
    <property type="match status" value="1"/>
</dbReference>
<evidence type="ECO:0000256" key="7">
    <source>
        <dbReference type="ARBA" id="ARBA00068695"/>
    </source>
</evidence>
<comment type="pathway">
    <text evidence="4 9">Aromatic compound metabolism; phenylacetate degradation.</text>
</comment>
<dbReference type="InterPro" id="IPR045851">
    <property type="entry name" value="AMP-bd_C_sf"/>
</dbReference>
<dbReference type="CDD" id="cd05913">
    <property type="entry name" value="PaaK"/>
    <property type="match status" value="1"/>
</dbReference>